<gene>
    <name evidence="5" type="ORF">EDD53_1377</name>
</gene>
<dbReference type="NCBIfam" id="TIGR00254">
    <property type="entry name" value="GGDEF"/>
    <property type="match status" value="1"/>
</dbReference>
<evidence type="ECO:0000259" key="1">
    <source>
        <dbReference type="PROSITE" id="PS50112"/>
    </source>
</evidence>
<dbReference type="Gene3D" id="3.30.450.20">
    <property type="entry name" value="PAS domain"/>
    <property type="match status" value="2"/>
</dbReference>
<dbReference type="InterPro" id="IPR043128">
    <property type="entry name" value="Rev_trsase/Diguanyl_cyclase"/>
</dbReference>
<proteinExistence type="predicted"/>
<dbReference type="Pfam" id="PF01590">
    <property type="entry name" value="GAF"/>
    <property type="match status" value="1"/>
</dbReference>
<dbReference type="Pfam" id="PF00563">
    <property type="entry name" value="EAL"/>
    <property type="match status" value="1"/>
</dbReference>
<dbReference type="InterPro" id="IPR000700">
    <property type="entry name" value="PAS-assoc_C"/>
</dbReference>
<dbReference type="AlphaFoldDB" id="A0A3N4V235"/>
<accession>A0A3N4V235</accession>
<keyword evidence="6" id="KW-1185">Reference proteome</keyword>
<dbReference type="SMART" id="SM00065">
    <property type="entry name" value="GAF"/>
    <property type="match status" value="1"/>
</dbReference>
<dbReference type="InterPro" id="IPR000014">
    <property type="entry name" value="PAS"/>
</dbReference>
<dbReference type="SUPFAM" id="SSF141868">
    <property type="entry name" value="EAL domain-like"/>
    <property type="match status" value="1"/>
</dbReference>
<dbReference type="InterPro" id="IPR035965">
    <property type="entry name" value="PAS-like_dom_sf"/>
</dbReference>
<dbReference type="PROSITE" id="PS50113">
    <property type="entry name" value="PAC"/>
    <property type="match status" value="1"/>
</dbReference>
<dbReference type="Gene3D" id="3.20.20.450">
    <property type="entry name" value="EAL domain"/>
    <property type="match status" value="1"/>
</dbReference>
<dbReference type="SUPFAM" id="SSF55073">
    <property type="entry name" value="Nucleotide cyclase"/>
    <property type="match status" value="1"/>
</dbReference>
<dbReference type="InterPro" id="IPR001633">
    <property type="entry name" value="EAL_dom"/>
</dbReference>
<evidence type="ECO:0000313" key="6">
    <source>
        <dbReference type="Proteomes" id="UP000269689"/>
    </source>
</evidence>
<dbReference type="PROSITE" id="PS50112">
    <property type="entry name" value="PAS"/>
    <property type="match status" value="1"/>
</dbReference>
<name>A0A3N4V235_9RHOB</name>
<dbReference type="PANTHER" id="PTHR44757">
    <property type="entry name" value="DIGUANYLATE CYCLASE DGCP"/>
    <property type="match status" value="1"/>
</dbReference>
<dbReference type="SUPFAM" id="SSF55781">
    <property type="entry name" value="GAF domain-like"/>
    <property type="match status" value="1"/>
</dbReference>
<dbReference type="CDD" id="cd00130">
    <property type="entry name" value="PAS"/>
    <property type="match status" value="1"/>
</dbReference>
<feature type="domain" description="PAC" evidence="2">
    <location>
        <begin position="265"/>
        <end position="316"/>
    </location>
</feature>
<reference evidence="5 6" key="1">
    <citation type="submission" date="2018-11" db="EMBL/GenBank/DDBJ databases">
        <title>Genomic Encyclopedia of Type Strains, Phase IV (KMG-IV): sequencing the most valuable type-strain genomes for metagenomic binning, comparative biology and taxonomic classification.</title>
        <authorList>
            <person name="Goeker M."/>
        </authorList>
    </citation>
    <scope>NUCLEOTIDE SEQUENCE [LARGE SCALE GENOMIC DNA]</scope>
    <source>
        <strain evidence="5 6">DSM 104731</strain>
    </source>
</reference>
<dbReference type="SUPFAM" id="SSF55785">
    <property type="entry name" value="PYP-like sensor domain (PAS domain)"/>
    <property type="match status" value="2"/>
</dbReference>
<dbReference type="InterPro" id="IPR035919">
    <property type="entry name" value="EAL_sf"/>
</dbReference>
<dbReference type="Pfam" id="PF00990">
    <property type="entry name" value="GGDEF"/>
    <property type="match status" value="1"/>
</dbReference>
<dbReference type="Gene3D" id="3.30.70.270">
    <property type="match status" value="1"/>
</dbReference>
<evidence type="ECO:0000313" key="5">
    <source>
        <dbReference type="EMBL" id="RPE66974.1"/>
    </source>
</evidence>
<evidence type="ECO:0000259" key="3">
    <source>
        <dbReference type="PROSITE" id="PS50883"/>
    </source>
</evidence>
<dbReference type="SMART" id="SM00091">
    <property type="entry name" value="PAS"/>
    <property type="match status" value="1"/>
</dbReference>
<feature type="domain" description="GGDEF" evidence="4">
    <location>
        <begin position="480"/>
        <end position="615"/>
    </location>
</feature>
<dbReference type="InterPro" id="IPR052155">
    <property type="entry name" value="Biofilm_reg_signaling"/>
</dbReference>
<feature type="domain" description="EAL" evidence="3">
    <location>
        <begin position="624"/>
        <end position="874"/>
    </location>
</feature>
<dbReference type="PANTHER" id="PTHR44757:SF2">
    <property type="entry name" value="BIOFILM ARCHITECTURE MAINTENANCE PROTEIN MBAA"/>
    <property type="match status" value="1"/>
</dbReference>
<dbReference type="InterPro" id="IPR029016">
    <property type="entry name" value="GAF-like_dom_sf"/>
</dbReference>
<dbReference type="PROSITE" id="PS50887">
    <property type="entry name" value="GGDEF"/>
    <property type="match status" value="1"/>
</dbReference>
<dbReference type="CDD" id="cd01948">
    <property type="entry name" value="EAL"/>
    <property type="match status" value="1"/>
</dbReference>
<dbReference type="Pfam" id="PF12860">
    <property type="entry name" value="PAS_7"/>
    <property type="match status" value="1"/>
</dbReference>
<dbReference type="EMBL" id="RKQK01000002">
    <property type="protein sequence ID" value="RPE66974.1"/>
    <property type="molecule type" value="Genomic_DNA"/>
</dbReference>
<dbReference type="SMART" id="SM00267">
    <property type="entry name" value="GGDEF"/>
    <property type="match status" value="1"/>
</dbReference>
<comment type="caution">
    <text evidence="5">The sequence shown here is derived from an EMBL/GenBank/DDBJ whole genome shotgun (WGS) entry which is preliminary data.</text>
</comment>
<sequence>MTVLANVTLRQESKLTTFPAPNNDAERTAAISELGILNSGTSPEFDAVTRIAADILDCPIALISIVAKDEQWFKSNVGLSVAGTPRELAFCTHTIMDDVPLIVPDARSDDRFKNNPLVLGEPNIVFYAGVPLSLGRNHNLGTLCVIDSKPRELNDTQIGLLRNLAKIVEAQIKALQIQRELKSKTDALERSTSFLEQIKKLTGVGGWELELDPLSLTWTDETKRIHEVSEDYLPQLETAIDFYAPEARSIIQGAVESALNEGIPWDLELPLDTAKGNRICVRAAGAPVYKNGTMTSLIGAFQDISEQKRVEERIRSSEKIAREKTASLLAILDNMDEGVSVFDANGRLVIWNARYLEIFGKPTNEVRTGVAFRSLLEMEQSRDEFHGDIDRHIEDLTHKLQRGETAAYQFQSANGKSISSMNAPLPGGGWVGTHNDITEQVMAAEVHKYASFHDALTGLPNRLAFNSKLEEIEEKAADDESIALLFVDLDRFKEVNDTNGHQAGDALLTETATRLQGCMRKDDMVARLGGDEFACVIVCKTADAIQVAEDIASMVNTELRRPFEILGKPISIGGSVGISVASTREFSIDSLTRNADEALYKVKECCRGGYHVHDTGLMFENKAKKENASAVRSAVRCNVLGLDFQPIFSLNNGSCVGVEALLRWRGTDAQALSPEEIIRISEEQGTISEIGQWVIWESIKSLRFLDEDQRVAVNVSPRQLGSGSTFDQVVWTLNEFGVDPSRLELEITENVPLTGENEAVVELFKLKSLGVKIALDDFGTGFASLSYLQNFPFDRIKIDRSFVSASSDDALSLAIVRSVTSLANELSVETTAEGIETHEQLARVQSMGCTYGQGFYLARPSTIDSSPKSTPVLRPIA</sequence>
<dbReference type="PROSITE" id="PS50883">
    <property type="entry name" value="EAL"/>
    <property type="match status" value="1"/>
</dbReference>
<dbReference type="Proteomes" id="UP000269689">
    <property type="component" value="Unassembled WGS sequence"/>
</dbReference>
<dbReference type="Gene3D" id="3.30.450.40">
    <property type="match status" value="1"/>
</dbReference>
<dbReference type="InterPro" id="IPR003018">
    <property type="entry name" value="GAF"/>
</dbReference>
<dbReference type="SMART" id="SM00052">
    <property type="entry name" value="EAL"/>
    <property type="match status" value="1"/>
</dbReference>
<dbReference type="OrthoDB" id="9816309at2"/>
<evidence type="ECO:0000259" key="2">
    <source>
        <dbReference type="PROSITE" id="PS50113"/>
    </source>
</evidence>
<protein>
    <submittedName>
        <fullName evidence="5">PAS domain S-box-containing protein/diguanylate cyclase (GGDEF)-like protein</fullName>
    </submittedName>
</protein>
<dbReference type="InterPro" id="IPR029787">
    <property type="entry name" value="Nucleotide_cyclase"/>
</dbReference>
<dbReference type="NCBIfam" id="TIGR00229">
    <property type="entry name" value="sensory_box"/>
    <property type="match status" value="1"/>
</dbReference>
<dbReference type="InterPro" id="IPR000160">
    <property type="entry name" value="GGDEF_dom"/>
</dbReference>
<organism evidence="5 6">
    <name type="scientific">Pacificibacter maritimus</name>
    <dbReference type="NCBI Taxonomy" id="762213"/>
    <lineage>
        <taxon>Bacteria</taxon>
        <taxon>Pseudomonadati</taxon>
        <taxon>Pseudomonadota</taxon>
        <taxon>Alphaproteobacteria</taxon>
        <taxon>Rhodobacterales</taxon>
        <taxon>Roseobacteraceae</taxon>
        <taxon>Pacificibacter</taxon>
    </lineage>
</organism>
<dbReference type="CDD" id="cd01949">
    <property type="entry name" value="GGDEF"/>
    <property type="match status" value="1"/>
</dbReference>
<feature type="domain" description="PAS" evidence="1">
    <location>
        <begin position="324"/>
        <end position="366"/>
    </location>
</feature>
<evidence type="ECO:0000259" key="4">
    <source>
        <dbReference type="PROSITE" id="PS50887"/>
    </source>
</evidence>